<accession>A0ABP8V8U4</accession>
<proteinExistence type="predicted"/>
<dbReference type="InterPro" id="IPR009752">
    <property type="entry name" value="Phage_Mu_GpJ"/>
</dbReference>
<dbReference type="EMBL" id="BAABFL010000459">
    <property type="protein sequence ID" value="GAA4651685.1"/>
    <property type="molecule type" value="Genomic_DNA"/>
</dbReference>
<dbReference type="Proteomes" id="UP001500604">
    <property type="component" value="Unassembled WGS sequence"/>
</dbReference>
<dbReference type="Pfam" id="PF07030">
    <property type="entry name" value="Phage_Mu_Gp36"/>
    <property type="match status" value="1"/>
</dbReference>
<sequence>MAAYATEQDLVDRIGEDSLLVLTNGDAQAASRAITQASDEIDLYLGKRYVLPLATTPSTVRNLCVTIALYWLADDAAGMTELAENRYKASVKTLEQLAKGVISLGLPDAEKAAENTAGDVQLASGPRRLSRDSLAGLL</sequence>
<evidence type="ECO:0000313" key="2">
    <source>
        <dbReference type="Proteomes" id="UP001500604"/>
    </source>
</evidence>
<gene>
    <name evidence="1" type="ORF">GCM10023116_39690</name>
</gene>
<dbReference type="RefSeq" id="WP_345198106.1">
    <property type="nucleotide sequence ID" value="NZ_BAABFL010000459.1"/>
</dbReference>
<organism evidence="1 2">
    <name type="scientific">Kistimonas scapharcae</name>
    <dbReference type="NCBI Taxonomy" id="1036133"/>
    <lineage>
        <taxon>Bacteria</taxon>
        <taxon>Pseudomonadati</taxon>
        <taxon>Pseudomonadota</taxon>
        <taxon>Gammaproteobacteria</taxon>
        <taxon>Oceanospirillales</taxon>
        <taxon>Endozoicomonadaceae</taxon>
        <taxon>Kistimonas</taxon>
    </lineage>
</organism>
<protein>
    <submittedName>
        <fullName evidence="1">DUF1320 domain-containing protein</fullName>
    </submittedName>
</protein>
<reference evidence="2" key="1">
    <citation type="journal article" date="2019" name="Int. J. Syst. Evol. Microbiol.">
        <title>The Global Catalogue of Microorganisms (GCM) 10K type strain sequencing project: providing services to taxonomists for standard genome sequencing and annotation.</title>
        <authorList>
            <consortium name="The Broad Institute Genomics Platform"/>
            <consortium name="The Broad Institute Genome Sequencing Center for Infectious Disease"/>
            <person name="Wu L."/>
            <person name="Ma J."/>
        </authorList>
    </citation>
    <scope>NUCLEOTIDE SEQUENCE [LARGE SCALE GENOMIC DNA]</scope>
    <source>
        <strain evidence="2">JCM 17805</strain>
    </source>
</reference>
<keyword evidence="2" id="KW-1185">Reference proteome</keyword>
<comment type="caution">
    <text evidence="1">The sequence shown here is derived from an EMBL/GenBank/DDBJ whole genome shotgun (WGS) entry which is preliminary data.</text>
</comment>
<evidence type="ECO:0000313" key="1">
    <source>
        <dbReference type="EMBL" id="GAA4651685.1"/>
    </source>
</evidence>
<name>A0ABP8V8U4_9GAMM</name>